<feature type="region of interest" description="Disordered" evidence="1">
    <location>
        <begin position="51"/>
        <end position="73"/>
    </location>
</feature>
<dbReference type="AlphaFoldDB" id="A0AAN8LZM2"/>
<protein>
    <submittedName>
        <fullName evidence="2">Uncharacterized protein</fullName>
    </submittedName>
</protein>
<proteinExistence type="predicted"/>
<evidence type="ECO:0000256" key="1">
    <source>
        <dbReference type="SAM" id="MobiDB-lite"/>
    </source>
</evidence>
<feature type="compositionally biased region" description="Basic and acidic residues" evidence="1">
    <location>
        <begin position="63"/>
        <end position="73"/>
    </location>
</feature>
<evidence type="ECO:0000313" key="2">
    <source>
        <dbReference type="EMBL" id="KAK6314141.1"/>
    </source>
</evidence>
<accession>A0AAN8LZM2</accession>
<dbReference type="Proteomes" id="UP001356427">
    <property type="component" value="Unassembled WGS sequence"/>
</dbReference>
<sequence length="73" mass="8047">MGWMNREVGGNSREIKKPCRDAFRSTFHTLTIWFPLDNLCGFDESSGSNNGFNTGAVKNENGCSRRVESAASS</sequence>
<organism evidence="2 3">
    <name type="scientific">Coregonus suidteri</name>
    <dbReference type="NCBI Taxonomy" id="861788"/>
    <lineage>
        <taxon>Eukaryota</taxon>
        <taxon>Metazoa</taxon>
        <taxon>Chordata</taxon>
        <taxon>Craniata</taxon>
        <taxon>Vertebrata</taxon>
        <taxon>Euteleostomi</taxon>
        <taxon>Actinopterygii</taxon>
        <taxon>Neopterygii</taxon>
        <taxon>Teleostei</taxon>
        <taxon>Protacanthopterygii</taxon>
        <taxon>Salmoniformes</taxon>
        <taxon>Salmonidae</taxon>
        <taxon>Coregoninae</taxon>
        <taxon>Coregonus</taxon>
    </lineage>
</organism>
<reference evidence="2 3" key="1">
    <citation type="submission" date="2021-04" db="EMBL/GenBank/DDBJ databases">
        <authorList>
            <person name="De Guttry C."/>
            <person name="Zahm M."/>
            <person name="Klopp C."/>
            <person name="Cabau C."/>
            <person name="Louis A."/>
            <person name="Berthelot C."/>
            <person name="Parey E."/>
            <person name="Roest Crollius H."/>
            <person name="Montfort J."/>
            <person name="Robinson-Rechavi M."/>
            <person name="Bucao C."/>
            <person name="Bouchez O."/>
            <person name="Gislard M."/>
            <person name="Lluch J."/>
            <person name="Milhes M."/>
            <person name="Lampietro C."/>
            <person name="Lopez Roques C."/>
            <person name="Donnadieu C."/>
            <person name="Braasch I."/>
            <person name="Desvignes T."/>
            <person name="Postlethwait J."/>
            <person name="Bobe J."/>
            <person name="Wedekind C."/>
            <person name="Guiguen Y."/>
        </authorList>
    </citation>
    <scope>NUCLEOTIDE SEQUENCE [LARGE SCALE GENOMIC DNA]</scope>
    <source>
        <strain evidence="2">Cs_M1</strain>
        <tissue evidence="2">Blood</tissue>
    </source>
</reference>
<evidence type="ECO:0000313" key="3">
    <source>
        <dbReference type="Proteomes" id="UP001356427"/>
    </source>
</evidence>
<dbReference type="EMBL" id="JAGTTL010000013">
    <property type="protein sequence ID" value="KAK6314141.1"/>
    <property type="molecule type" value="Genomic_DNA"/>
</dbReference>
<comment type="caution">
    <text evidence="2">The sequence shown here is derived from an EMBL/GenBank/DDBJ whole genome shotgun (WGS) entry which is preliminary data.</text>
</comment>
<gene>
    <name evidence="2" type="ORF">J4Q44_G00156000</name>
</gene>
<name>A0AAN8LZM2_9TELE</name>
<keyword evidence="3" id="KW-1185">Reference proteome</keyword>